<gene>
    <name evidence="3" type="primary">LOC108709956</name>
</gene>
<dbReference type="GeneID" id="108709956"/>
<protein>
    <submittedName>
        <fullName evidence="3">Uncharacterized protein LOC108709956</fullName>
    </submittedName>
</protein>
<organism evidence="2 3">
    <name type="scientific">Xenopus laevis</name>
    <name type="common">African clawed frog</name>
    <dbReference type="NCBI Taxonomy" id="8355"/>
    <lineage>
        <taxon>Eukaryota</taxon>
        <taxon>Metazoa</taxon>
        <taxon>Chordata</taxon>
        <taxon>Craniata</taxon>
        <taxon>Vertebrata</taxon>
        <taxon>Euteleostomi</taxon>
        <taxon>Amphibia</taxon>
        <taxon>Batrachia</taxon>
        <taxon>Anura</taxon>
        <taxon>Pipoidea</taxon>
        <taxon>Pipidae</taxon>
        <taxon>Xenopodinae</taxon>
        <taxon>Xenopus</taxon>
        <taxon>Xenopus</taxon>
    </lineage>
</organism>
<feature type="compositionally biased region" description="Basic residues" evidence="1">
    <location>
        <begin position="1"/>
        <end position="10"/>
    </location>
</feature>
<evidence type="ECO:0000313" key="2">
    <source>
        <dbReference type="Proteomes" id="UP000186698"/>
    </source>
</evidence>
<name>A0A8J0UQ44_XENLA</name>
<dbReference type="KEGG" id="xla:108709956"/>
<accession>A0A8J0UQ44</accession>
<proteinExistence type="predicted"/>
<reference evidence="2" key="1">
    <citation type="submission" date="2024-06" db="UniProtKB">
        <authorList>
            <consortium name="RefSeq"/>
        </authorList>
    </citation>
    <scope>NUCLEOTIDE SEQUENCE [LARGE SCALE GENOMIC DNA]</scope>
    <source>
        <strain evidence="2">J_2021</strain>
    </source>
</reference>
<keyword evidence="2" id="KW-1185">Reference proteome</keyword>
<dbReference type="AlphaFoldDB" id="A0A8J0UQ44"/>
<evidence type="ECO:0000256" key="1">
    <source>
        <dbReference type="SAM" id="MobiDB-lite"/>
    </source>
</evidence>
<sequence>MPRVPPKHWRHVEVPTPQPGEVGTPPGHASFWTLWAERSVKVWKGNSRTQTGEHHRGQRHNPRTVTRTRTLILNSPRKRVRFQIALEPHKLKNTELPGAPSHQP</sequence>
<evidence type="ECO:0000313" key="3">
    <source>
        <dbReference type="RefSeq" id="XP_018105756.2"/>
    </source>
</evidence>
<reference evidence="3" key="2">
    <citation type="submission" date="2025-08" db="UniProtKB">
        <authorList>
            <consortium name="RefSeq"/>
        </authorList>
    </citation>
    <scope>IDENTIFICATION</scope>
    <source>
        <strain evidence="3">J_2021</strain>
        <tissue evidence="3">Erythrocytes</tissue>
    </source>
</reference>
<feature type="region of interest" description="Disordered" evidence="1">
    <location>
        <begin position="1"/>
        <end position="26"/>
    </location>
</feature>
<dbReference type="Proteomes" id="UP000186698">
    <property type="component" value="Chromosome 2S"/>
</dbReference>
<dbReference type="RefSeq" id="XP_018105756.2">
    <property type="nucleotide sequence ID" value="XM_018250267.2"/>
</dbReference>